<dbReference type="AlphaFoldDB" id="A0A1J3GSK2"/>
<organism evidence="1">
    <name type="scientific">Noccaea caerulescens</name>
    <name type="common">Alpine penny-cress</name>
    <name type="synonym">Thlaspi caerulescens</name>
    <dbReference type="NCBI Taxonomy" id="107243"/>
    <lineage>
        <taxon>Eukaryota</taxon>
        <taxon>Viridiplantae</taxon>
        <taxon>Streptophyta</taxon>
        <taxon>Embryophyta</taxon>
        <taxon>Tracheophyta</taxon>
        <taxon>Spermatophyta</taxon>
        <taxon>Magnoliopsida</taxon>
        <taxon>eudicotyledons</taxon>
        <taxon>Gunneridae</taxon>
        <taxon>Pentapetalae</taxon>
        <taxon>rosids</taxon>
        <taxon>malvids</taxon>
        <taxon>Brassicales</taxon>
        <taxon>Brassicaceae</taxon>
        <taxon>Coluteocarpeae</taxon>
        <taxon>Noccaea</taxon>
    </lineage>
</organism>
<sequence length="74" mass="8203">MRSEMSSTEDGFKTAEGNILVTWPKSVATDSTEEETVVSFPAKLSWERIFHGCDVLVVVGVKRVVMMINIVITV</sequence>
<reference evidence="1" key="1">
    <citation type="submission" date="2016-07" db="EMBL/GenBank/DDBJ databases">
        <title>De novo transcriptome assembly of four accessions of the metal hyperaccumulator plant Noccaea caerulescens.</title>
        <authorList>
            <person name="Blande D."/>
            <person name="Halimaa P."/>
            <person name="Tervahauta A.I."/>
            <person name="Aarts M.G."/>
            <person name="Karenlampi S.O."/>
        </authorList>
    </citation>
    <scope>NUCLEOTIDE SEQUENCE</scope>
</reference>
<protein>
    <submittedName>
        <fullName evidence="1">Uncharacterized protein</fullName>
    </submittedName>
</protein>
<name>A0A1J3GSK2_NOCCA</name>
<proteinExistence type="predicted"/>
<accession>A0A1J3GSK2</accession>
<evidence type="ECO:0000313" key="1">
    <source>
        <dbReference type="EMBL" id="JAU59122.1"/>
    </source>
</evidence>
<dbReference type="EMBL" id="GEVL01018219">
    <property type="protein sequence ID" value="JAU59122.1"/>
    <property type="molecule type" value="Transcribed_RNA"/>
</dbReference>
<gene>
    <name evidence="1" type="ORF">LE_TR3444_c0_g1_i1_g.11195</name>
</gene>